<comment type="catalytic activity">
    <reaction evidence="12">
        <text>a hydroperoxide + [thioredoxin]-dithiol = an alcohol + [thioredoxin]-disulfide + H2O</text>
        <dbReference type="Rhea" id="RHEA:62620"/>
        <dbReference type="Rhea" id="RHEA-COMP:10698"/>
        <dbReference type="Rhea" id="RHEA-COMP:10700"/>
        <dbReference type="ChEBI" id="CHEBI:15377"/>
        <dbReference type="ChEBI" id="CHEBI:29950"/>
        <dbReference type="ChEBI" id="CHEBI:30879"/>
        <dbReference type="ChEBI" id="CHEBI:35924"/>
        <dbReference type="ChEBI" id="CHEBI:50058"/>
        <dbReference type="EC" id="1.11.1.24"/>
    </reaction>
</comment>
<evidence type="ECO:0000256" key="1">
    <source>
        <dbReference type="ARBA" id="ARBA00003330"/>
    </source>
</evidence>
<dbReference type="PROSITE" id="PS51352">
    <property type="entry name" value="THIOREDOXIN_2"/>
    <property type="match status" value="1"/>
</dbReference>
<evidence type="ECO:0000256" key="7">
    <source>
        <dbReference type="ARBA" id="ARBA00023157"/>
    </source>
</evidence>
<dbReference type="RefSeq" id="WP_340331138.1">
    <property type="nucleotide sequence ID" value="NZ_JAZHOF010000007.1"/>
</dbReference>
<dbReference type="InterPro" id="IPR036249">
    <property type="entry name" value="Thioredoxin-like_sf"/>
</dbReference>
<evidence type="ECO:0000256" key="10">
    <source>
        <dbReference type="ARBA" id="ARBA00038489"/>
    </source>
</evidence>
<dbReference type="Pfam" id="PF00578">
    <property type="entry name" value="AhpC-TSA"/>
    <property type="match status" value="1"/>
</dbReference>
<dbReference type="PANTHER" id="PTHR42801:SF4">
    <property type="entry name" value="AHPC_TSA FAMILY PROTEIN"/>
    <property type="match status" value="1"/>
</dbReference>
<evidence type="ECO:0000256" key="12">
    <source>
        <dbReference type="ARBA" id="ARBA00049091"/>
    </source>
</evidence>
<dbReference type="InterPro" id="IPR024706">
    <property type="entry name" value="Peroxiredoxin_AhpC-typ"/>
</dbReference>
<dbReference type="Proteomes" id="UP001378188">
    <property type="component" value="Unassembled WGS sequence"/>
</dbReference>
<evidence type="ECO:0000256" key="3">
    <source>
        <dbReference type="ARBA" id="ARBA00013017"/>
    </source>
</evidence>
<evidence type="ECO:0000256" key="4">
    <source>
        <dbReference type="ARBA" id="ARBA00022559"/>
    </source>
</evidence>
<evidence type="ECO:0000313" key="15">
    <source>
        <dbReference type="EMBL" id="MEJ8573448.1"/>
    </source>
</evidence>
<dbReference type="GO" id="GO:0045454">
    <property type="term" value="P:cell redox homeostasis"/>
    <property type="evidence" value="ECO:0007669"/>
    <property type="project" value="TreeGrafter"/>
</dbReference>
<dbReference type="EMBL" id="JAZHOF010000007">
    <property type="protein sequence ID" value="MEJ8573448.1"/>
    <property type="molecule type" value="Genomic_DNA"/>
</dbReference>
<proteinExistence type="inferred from homology"/>
<evidence type="ECO:0000256" key="9">
    <source>
        <dbReference type="ARBA" id="ARBA00032824"/>
    </source>
</evidence>
<evidence type="ECO:0000256" key="13">
    <source>
        <dbReference type="PIRSR" id="PIRSR000239-1"/>
    </source>
</evidence>
<keyword evidence="6 15" id="KW-0560">Oxidoreductase</keyword>
<comment type="function">
    <text evidence="1">Thiol-specific peroxidase that catalyzes the reduction of hydrogen peroxide and organic hydroperoxides to water and alcohols, respectively. Plays a role in cell protection against oxidative stress by detoxifying peroxides and as sensor of hydrogen peroxide-mediated signaling events.</text>
</comment>
<gene>
    <name evidence="15" type="ORF">V3328_18305</name>
</gene>
<dbReference type="PANTHER" id="PTHR42801">
    <property type="entry name" value="THIOREDOXIN-DEPENDENT PEROXIDE REDUCTASE"/>
    <property type="match status" value="1"/>
</dbReference>
<comment type="subunit">
    <text evidence="2">Monomer.</text>
</comment>
<dbReference type="AlphaFoldDB" id="A0AAW9RX40"/>
<dbReference type="CDD" id="cd03017">
    <property type="entry name" value="PRX_BCP"/>
    <property type="match status" value="1"/>
</dbReference>
<evidence type="ECO:0000256" key="8">
    <source>
        <dbReference type="ARBA" id="ARBA00023284"/>
    </source>
</evidence>
<keyword evidence="16" id="KW-1185">Reference proteome</keyword>
<accession>A0AAW9RX40</accession>
<dbReference type="FunFam" id="3.40.30.10:FF:000007">
    <property type="entry name" value="Thioredoxin-dependent thiol peroxidase"/>
    <property type="match status" value="1"/>
</dbReference>
<feature type="active site" description="Cysteine sulfenic acid (-SOH) intermediate; for peroxidase activity" evidence="13">
    <location>
        <position position="47"/>
    </location>
</feature>
<dbReference type="SUPFAM" id="SSF52833">
    <property type="entry name" value="Thioredoxin-like"/>
    <property type="match status" value="1"/>
</dbReference>
<comment type="similarity">
    <text evidence="10">Belongs to the peroxiredoxin family. BCP/PrxQ subfamily.</text>
</comment>
<evidence type="ECO:0000256" key="5">
    <source>
        <dbReference type="ARBA" id="ARBA00022862"/>
    </source>
</evidence>
<evidence type="ECO:0000259" key="14">
    <source>
        <dbReference type="PROSITE" id="PS51352"/>
    </source>
</evidence>
<name>A0AAW9RX40_9HYPH</name>
<dbReference type="InterPro" id="IPR050924">
    <property type="entry name" value="Peroxiredoxin_BCP/PrxQ"/>
</dbReference>
<evidence type="ECO:0000313" key="16">
    <source>
        <dbReference type="Proteomes" id="UP001378188"/>
    </source>
</evidence>
<evidence type="ECO:0000256" key="6">
    <source>
        <dbReference type="ARBA" id="ARBA00023002"/>
    </source>
</evidence>
<dbReference type="EC" id="1.11.1.24" evidence="3"/>
<dbReference type="Gene3D" id="3.40.30.10">
    <property type="entry name" value="Glutaredoxin"/>
    <property type="match status" value="1"/>
</dbReference>
<protein>
    <recommendedName>
        <fullName evidence="3">thioredoxin-dependent peroxiredoxin</fullName>
        <ecNumber evidence="3">1.11.1.24</ecNumber>
    </recommendedName>
    <alternativeName>
        <fullName evidence="9">Thioredoxin peroxidase</fullName>
    </alternativeName>
    <alternativeName>
        <fullName evidence="11">Thioredoxin-dependent peroxiredoxin Bcp</fullName>
    </alternativeName>
</protein>
<dbReference type="InterPro" id="IPR000866">
    <property type="entry name" value="AhpC/TSA"/>
</dbReference>
<dbReference type="PIRSF" id="PIRSF000239">
    <property type="entry name" value="AHPC"/>
    <property type="match status" value="1"/>
</dbReference>
<organism evidence="15 16">
    <name type="scientific">Microbaculum marinum</name>
    <dbReference type="NCBI Taxonomy" id="1764581"/>
    <lineage>
        <taxon>Bacteria</taxon>
        <taxon>Pseudomonadati</taxon>
        <taxon>Pseudomonadota</taxon>
        <taxon>Alphaproteobacteria</taxon>
        <taxon>Hyphomicrobiales</taxon>
        <taxon>Tepidamorphaceae</taxon>
        <taxon>Microbaculum</taxon>
    </lineage>
</organism>
<sequence length="158" mass="17344">MSEEICEGSAAPDFDLPTDGGGKLCLSDLRGHAVVLYFYPKDDTTGCTREAIDFSRLKDDFEKAGAVVVGVSPDSPVRHDRFRAKHGLSVMLASDETKDVLQAYGVWKEKSMYGRKFMGVERSTFLIDNAGTVRQVWRKVKVSGHAEAVLRVAQSLGS</sequence>
<feature type="domain" description="Thioredoxin" evidence="14">
    <location>
        <begin position="5"/>
        <end position="158"/>
    </location>
</feature>
<evidence type="ECO:0000256" key="11">
    <source>
        <dbReference type="ARBA" id="ARBA00042639"/>
    </source>
</evidence>
<dbReference type="GO" id="GO:0008379">
    <property type="term" value="F:thioredoxin peroxidase activity"/>
    <property type="evidence" value="ECO:0007669"/>
    <property type="project" value="TreeGrafter"/>
</dbReference>
<dbReference type="GO" id="GO:0005737">
    <property type="term" value="C:cytoplasm"/>
    <property type="evidence" value="ECO:0007669"/>
    <property type="project" value="TreeGrafter"/>
</dbReference>
<dbReference type="GO" id="GO:0034599">
    <property type="term" value="P:cellular response to oxidative stress"/>
    <property type="evidence" value="ECO:0007669"/>
    <property type="project" value="TreeGrafter"/>
</dbReference>
<evidence type="ECO:0000256" key="2">
    <source>
        <dbReference type="ARBA" id="ARBA00011245"/>
    </source>
</evidence>
<keyword evidence="5" id="KW-0049">Antioxidant</keyword>
<comment type="caution">
    <text evidence="15">The sequence shown here is derived from an EMBL/GenBank/DDBJ whole genome shotgun (WGS) entry which is preliminary data.</text>
</comment>
<dbReference type="InterPro" id="IPR013766">
    <property type="entry name" value="Thioredoxin_domain"/>
</dbReference>
<reference evidence="15 16" key="1">
    <citation type="submission" date="2024-02" db="EMBL/GenBank/DDBJ databases">
        <title>Genome analysis and characterization of Microbaculum marinisediminis sp. nov., isolated from marine sediment.</title>
        <authorList>
            <person name="Du Z.-J."/>
            <person name="Ye Y.-Q."/>
            <person name="Zhang Z.-R."/>
            <person name="Yuan S.-M."/>
            <person name="Zhang X.-Y."/>
        </authorList>
    </citation>
    <scope>NUCLEOTIDE SEQUENCE [LARGE SCALE GENOMIC DNA]</scope>
    <source>
        <strain evidence="15 16">SDUM1044001</strain>
    </source>
</reference>
<keyword evidence="4 15" id="KW-0575">Peroxidase</keyword>
<keyword evidence="7" id="KW-1015">Disulfide bond</keyword>
<keyword evidence="8" id="KW-0676">Redox-active center</keyword>